<dbReference type="CDD" id="cd00118">
    <property type="entry name" value="LysM"/>
    <property type="match status" value="1"/>
</dbReference>
<sequence>MCLLPKQNVTRSCIYGGPRLYYTVNGDTYDIIARRLNITMESVMSNMKSNETATTPLAPGQFVKIPVFYPSQCVVQPYSFKYGVHKDLAEKFGTTVGQIMMLSPTYNYSSSALRGETPPSINVAINCTLLSSNYIVLD</sequence>
<evidence type="ECO:0000313" key="2">
    <source>
        <dbReference type="EMBL" id="RWQ99818.1"/>
    </source>
</evidence>
<dbReference type="Pfam" id="PF01476">
    <property type="entry name" value="LysM"/>
    <property type="match status" value="1"/>
</dbReference>
<accession>A0A443I6Z4</accession>
<dbReference type="InterPro" id="IPR018392">
    <property type="entry name" value="LysM"/>
</dbReference>
<proteinExistence type="predicted"/>
<evidence type="ECO:0000259" key="1">
    <source>
        <dbReference type="Pfam" id="PF01476"/>
    </source>
</evidence>
<gene>
    <name evidence="2" type="ORF">C8Q69DRAFT_503330</name>
</gene>
<dbReference type="EMBL" id="RCNU01000001">
    <property type="protein sequence ID" value="RWQ99818.1"/>
    <property type="molecule type" value="Genomic_DNA"/>
</dbReference>
<protein>
    <recommendedName>
        <fullName evidence="1">LysM domain-containing protein</fullName>
    </recommendedName>
</protein>
<dbReference type="RefSeq" id="XP_028489463.1">
    <property type="nucleotide sequence ID" value="XM_028632486.1"/>
</dbReference>
<feature type="domain" description="LysM" evidence="1">
    <location>
        <begin position="24"/>
        <end position="66"/>
    </location>
</feature>
<organism evidence="2 3">
    <name type="scientific">Byssochlamys spectabilis</name>
    <name type="common">Paecilomyces variotii</name>
    <dbReference type="NCBI Taxonomy" id="264951"/>
    <lineage>
        <taxon>Eukaryota</taxon>
        <taxon>Fungi</taxon>
        <taxon>Dikarya</taxon>
        <taxon>Ascomycota</taxon>
        <taxon>Pezizomycotina</taxon>
        <taxon>Eurotiomycetes</taxon>
        <taxon>Eurotiomycetidae</taxon>
        <taxon>Eurotiales</taxon>
        <taxon>Thermoascaceae</taxon>
        <taxon>Paecilomyces</taxon>
    </lineage>
</organism>
<reference evidence="2 3" key="1">
    <citation type="journal article" date="2018" name="Front. Microbiol.">
        <title>Genomic and genetic insights into a cosmopolitan fungus, Paecilomyces variotii (Eurotiales).</title>
        <authorList>
            <person name="Urquhart A.S."/>
            <person name="Mondo S.J."/>
            <person name="Makela M.R."/>
            <person name="Hane J.K."/>
            <person name="Wiebenga A."/>
            <person name="He G."/>
            <person name="Mihaltcheva S."/>
            <person name="Pangilinan J."/>
            <person name="Lipzen A."/>
            <person name="Barry K."/>
            <person name="de Vries R.P."/>
            <person name="Grigoriev I.V."/>
            <person name="Idnurm A."/>
        </authorList>
    </citation>
    <scope>NUCLEOTIDE SEQUENCE [LARGE SCALE GENOMIC DNA]</scope>
    <source>
        <strain evidence="2 3">CBS 101075</strain>
    </source>
</reference>
<dbReference type="Proteomes" id="UP000283841">
    <property type="component" value="Unassembled WGS sequence"/>
</dbReference>
<keyword evidence="3" id="KW-1185">Reference proteome</keyword>
<dbReference type="AlphaFoldDB" id="A0A443I6Z4"/>
<dbReference type="Gene3D" id="3.10.350.10">
    <property type="entry name" value="LysM domain"/>
    <property type="match status" value="1"/>
</dbReference>
<evidence type="ECO:0000313" key="3">
    <source>
        <dbReference type="Proteomes" id="UP000283841"/>
    </source>
</evidence>
<dbReference type="STRING" id="264951.A0A443I6Z4"/>
<dbReference type="VEuPathDB" id="FungiDB:C8Q69DRAFT_503330"/>
<name>A0A443I6Z4_BYSSP</name>
<dbReference type="InterPro" id="IPR036779">
    <property type="entry name" value="LysM_dom_sf"/>
</dbReference>
<comment type="caution">
    <text evidence="2">The sequence shown here is derived from an EMBL/GenBank/DDBJ whole genome shotgun (WGS) entry which is preliminary data.</text>
</comment>
<dbReference type="GeneID" id="39601763"/>